<dbReference type="AlphaFoldDB" id="A0A816QIA6"/>
<sequence length="87" mass="9323">MGADACPVPEEAPPSAMSSGHEMHGGYILRDEDLDVPDTITIGSAYDRYLQNVQTPSMPSSEVGPRNGVAMDETSWSSPSKWSGYGF</sequence>
<evidence type="ECO:0000313" key="2">
    <source>
        <dbReference type="EMBL" id="CAF2060775.1"/>
    </source>
</evidence>
<proteinExistence type="predicted"/>
<evidence type="ECO:0000256" key="1">
    <source>
        <dbReference type="SAM" id="MobiDB-lite"/>
    </source>
</evidence>
<feature type="region of interest" description="Disordered" evidence="1">
    <location>
        <begin position="1"/>
        <end position="24"/>
    </location>
</feature>
<accession>A0A816QIA6</accession>
<dbReference type="EMBL" id="HG994370">
    <property type="protein sequence ID" value="CAF2060775.1"/>
    <property type="molecule type" value="Genomic_DNA"/>
</dbReference>
<feature type="region of interest" description="Disordered" evidence="1">
    <location>
        <begin position="56"/>
        <end position="87"/>
    </location>
</feature>
<dbReference type="Proteomes" id="UP001295469">
    <property type="component" value="Chromosome C06"/>
</dbReference>
<organism evidence="2">
    <name type="scientific">Brassica napus</name>
    <name type="common">Rape</name>
    <dbReference type="NCBI Taxonomy" id="3708"/>
    <lineage>
        <taxon>Eukaryota</taxon>
        <taxon>Viridiplantae</taxon>
        <taxon>Streptophyta</taxon>
        <taxon>Embryophyta</taxon>
        <taxon>Tracheophyta</taxon>
        <taxon>Spermatophyta</taxon>
        <taxon>Magnoliopsida</taxon>
        <taxon>eudicotyledons</taxon>
        <taxon>Gunneridae</taxon>
        <taxon>Pentapetalae</taxon>
        <taxon>rosids</taxon>
        <taxon>malvids</taxon>
        <taxon>Brassicales</taxon>
        <taxon>Brassicaceae</taxon>
        <taxon>Brassiceae</taxon>
        <taxon>Brassica</taxon>
    </lineage>
</organism>
<name>A0A816QIA6_BRANA</name>
<reference evidence="2" key="1">
    <citation type="submission" date="2021-01" db="EMBL/GenBank/DDBJ databases">
        <authorList>
            <consortium name="Genoscope - CEA"/>
            <person name="William W."/>
        </authorList>
    </citation>
    <scope>NUCLEOTIDE SEQUENCE</scope>
</reference>
<gene>
    <name evidence="2" type="ORF">DARMORV10_C06P31700.1</name>
</gene>
<protein>
    <submittedName>
        <fullName evidence="2">(rape) hypothetical protein</fullName>
    </submittedName>
</protein>